<evidence type="ECO:0000256" key="6">
    <source>
        <dbReference type="ARBA" id="ARBA00023136"/>
    </source>
</evidence>
<dbReference type="Ensembl" id="ENSDCDT00010060348.1">
    <property type="protein sequence ID" value="ENSDCDP00010049932.1"/>
    <property type="gene ID" value="ENSDCDG00010027784.1"/>
</dbReference>
<feature type="domain" description="Transmembrane protein 131-like N-terminal" evidence="10">
    <location>
        <begin position="32"/>
        <end position="113"/>
    </location>
</feature>
<feature type="compositionally biased region" description="Basic and acidic residues" evidence="7">
    <location>
        <begin position="1183"/>
        <end position="1208"/>
    </location>
</feature>
<evidence type="ECO:0000259" key="14">
    <source>
        <dbReference type="Pfam" id="PF24501"/>
    </source>
</evidence>
<feature type="domain" description="TMEM131 second Ig-like" evidence="11">
    <location>
        <begin position="131"/>
        <end position="220"/>
    </location>
</feature>
<sequence length="1611" mass="177751">MGGRPVSSLVQLLSLLLFSSSSLHRVNCRPIRFEPPMQDFHEQPVGMPKMEKVYLHNPSSEEISLISISATTAHFHASFFQNRIIPPGGNTSFDVVFLARVVGNVENTLFINTSHHGVFTYQVFGVGIPNPYRLRPFIGARVPVNSSFSPLINIHNPYSEPLQVVEMYSSGGDLHLELPTGQQGGTRKLWEIPPFETKGVMRASFSSRDADNHTAFIRIKTNASEEDQFIILPVEVEVTSAPGIYSSIEMLDFGMLRSQDRPKQLNLHLLNSGSKDVPITSVRPTPSNDAVSVEFKQITLKAGENKYTKVASISFDPSKVKRPSQALGKITVKAKEKSYSKLEIPYQAEVLEGYLGFDHTVTLFHIRDSPPDPMERPIVLTNMFNFHILIHDISLPEEAKTMFKVLNFSEPVLIPAHESRYIFSLHFRPSRPSIHIDSNILLVTNASKFNLPVRAYTGFLEPLVLPPSLDEHLMDFSVLSATDTSSIVFVVINSNPIELVIRPWLVTGESLSMELLRAERGNRSTALILFHVCLLQVILASGYYAAFRVTLVAKNLEGFYDGAVHITTDYEILTIPVKALIAVGTLTSSPKHIILPPSFPVRTTVANIYFDASLQCVDRCYVGLPFMLKSEPKTHGMAMQEDLWDTDTDFYQTMVKRWKELKERSRHEAEAVFEVNTDLQKNVQARVTAQMMWPSIIQSARQILFPLTNTNSSSEVEVLFENPADVPVYVQILPLALYPNPSALSEKLLERLPIKKLPNIDTTTLEFQVYRNQVSSTSLSRASSGFREGPTRPYVHNVLLQPGEDKSFSVKFTPFSNHTLSSLIIVRNNLTVLDFLLVQGQGTFESLKMAGKYPGPGSSLRFKLTESLLKDCTEKVKLKEPNFTLKRTFKLENTGRLPLHIQAMEINGYACEGYGFKIVNCQELVLSPNTSKDIVIMFTPDFTASRVIRELKLVTAGGSHFVFVLNASLPYHMLASCAEALPRPTWELELYVIISIIMSSMFLLVLVTAYLEALGIWEPFKRRLSFEGSNSTMETGRPFDLREIVRNQNDPNHISRGASNSSRFSCRQNGLQSHHNSNGHLERFPKSNHSKAAMQPCYPPVTSKSQDILTVKQRKLQVSKPQPQQQIPQQDGTNRLCSEDSDYINLVEAMDRDLEQPESPAVEVFQEHISSQSTQSKGAVPTIKREERKENKGKTSDRGAKELTEPLNKKSQPSQVESDSREEPSESKSKLQNKKTASTKLDVPTDTKSSHEHTQDDSFGYPPAAEEKVVCEYRSSPVGKLLSSSPMQELMSSSSSSEGEKDTSPPPEWDCVPLNKFPNSVDSLQQISIQTMNADPFLKRASSLAAARTCSPPPSCPSPTTTRGSYTSTLSTISDVAPLGVAGTKNKLTSLPGKNGNPTFAAVAAGYDKSPGGSGPAKVTFSRPDPLGKVTVPHTISVDSDCSDSSGLRSPITANSPSFNADNSFSAFGPNTFNLSGGEHLYRASPSIWDAPVSSDSPHSWPTSSGPPTSPTSSILGNSSLWSSSSPFSSSIWSACGDSGLSSFPSPSSPTTPISPIADLISNSDTTCPPPALGVAPAVEQTRTYNPWSAWRPTLTRRSSEPWPNPQDGGN</sequence>
<evidence type="ECO:0008006" key="17">
    <source>
        <dbReference type="Google" id="ProtNLM"/>
    </source>
</evidence>
<feature type="region of interest" description="Disordered" evidence="7">
    <location>
        <begin position="1540"/>
        <end position="1611"/>
    </location>
</feature>
<feature type="compositionally biased region" description="Polar residues" evidence="7">
    <location>
        <begin position="1168"/>
        <end position="1177"/>
    </location>
</feature>
<dbReference type="Gene3D" id="2.60.40.10">
    <property type="entry name" value="Immunoglobulins"/>
    <property type="match status" value="2"/>
</dbReference>
<feature type="chain" id="PRO_5044305721" description="Transmembrane protein 131" evidence="9">
    <location>
        <begin position="29"/>
        <end position="1611"/>
    </location>
</feature>
<dbReference type="Pfam" id="PF24499">
    <property type="entry name" value="Ig_TMEM131L_4"/>
    <property type="match status" value="1"/>
</dbReference>
<evidence type="ECO:0000259" key="10">
    <source>
        <dbReference type="Pfam" id="PF12371"/>
    </source>
</evidence>
<feature type="region of interest" description="Disordered" evidence="7">
    <location>
        <begin position="1115"/>
        <end position="1137"/>
    </location>
</feature>
<keyword evidence="6 8" id="KW-0472">Membrane</keyword>
<evidence type="ECO:0000256" key="8">
    <source>
        <dbReference type="SAM" id="Phobius"/>
    </source>
</evidence>
<dbReference type="Pfam" id="PF24498">
    <property type="entry name" value="Ig_TMEM131L_3"/>
    <property type="match status" value="1"/>
</dbReference>
<proteinExistence type="inferred from homology"/>
<dbReference type="InterPro" id="IPR056311">
    <property type="entry name" value="TMEM131_Ig_2"/>
</dbReference>
<evidence type="ECO:0000256" key="1">
    <source>
        <dbReference type="ARBA" id="ARBA00004479"/>
    </source>
</evidence>
<dbReference type="Pfam" id="PF12371">
    <property type="entry name" value="TMEM131_like_N"/>
    <property type="match status" value="1"/>
</dbReference>
<feature type="compositionally biased region" description="Low complexity" evidence="7">
    <location>
        <begin position="1542"/>
        <end position="1557"/>
    </location>
</feature>
<feature type="region of interest" description="Disordered" evidence="7">
    <location>
        <begin position="1278"/>
        <end position="1316"/>
    </location>
</feature>
<evidence type="ECO:0000313" key="15">
    <source>
        <dbReference type="Ensembl" id="ENSDCDP00010049932.1"/>
    </source>
</evidence>
<feature type="transmembrane region" description="Helical" evidence="8">
    <location>
        <begin position="953"/>
        <end position="971"/>
    </location>
</feature>
<feature type="compositionally biased region" description="Low complexity" evidence="7">
    <location>
        <begin position="1281"/>
        <end position="1297"/>
    </location>
</feature>
<reference evidence="15" key="3">
    <citation type="submission" date="2025-09" db="UniProtKB">
        <authorList>
            <consortium name="Ensembl"/>
        </authorList>
    </citation>
    <scope>IDENTIFICATION</scope>
</reference>
<feature type="signal peptide" evidence="9">
    <location>
        <begin position="1"/>
        <end position="28"/>
    </location>
</feature>
<dbReference type="GO" id="GO:0016020">
    <property type="term" value="C:membrane"/>
    <property type="evidence" value="ECO:0007669"/>
    <property type="project" value="UniProtKB-SubCell"/>
</dbReference>
<evidence type="ECO:0000256" key="9">
    <source>
        <dbReference type="SAM" id="SignalP"/>
    </source>
</evidence>
<feature type="domain" description="TMEM131L third Ig-like" evidence="12">
    <location>
        <begin position="358"/>
        <end position="457"/>
    </location>
</feature>
<feature type="domain" description="TMEM131L fourth Ig-like" evidence="13">
    <location>
        <begin position="704"/>
        <end position="842"/>
    </location>
</feature>
<evidence type="ECO:0000256" key="3">
    <source>
        <dbReference type="ARBA" id="ARBA00022692"/>
    </source>
</evidence>
<dbReference type="InterPro" id="IPR013783">
    <property type="entry name" value="Ig-like_fold"/>
</dbReference>
<dbReference type="Pfam" id="PF24501">
    <property type="entry name" value="Ig_TMEM131L_5"/>
    <property type="match status" value="1"/>
</dbReference>
<evidence type="ECO:0000256" key="4">
    <source>
        <dbReference type="ARBA" id="ARBA00022729"/>
    </source>
</evidence>
<name>A0AAY4DWR0_9TELE</name>
<keyword evidence="4 9" id="KW-0732">Signal</keyword>
<evidence type="ECO:0000256" key="7">
    <source>
        <dbReference type="SAM" id="MobiDB-lite"/>
    </source>
</evidence>
<feature type="compositionally biased region" description="Basic and acidic residues" evidence="7">
    <location>
        <begin position="1218"/>
        <end position="1229"/>
    </location>
</feature>
<gene>
    <name evidence="15" type="primary">TMEM131</name>
</gene>
<keyword evidence="3 8" id="KW-0812">Transmembrane</keyword>
<dbReference type="PANTHER" id="PTHR22050">
    <property type="entry name" value="RW1 PROTEIN HOMOLOG"/>
    <property type="match status" value="1"/>
</dbReference>
<dbReference type="InterPro" id="IPR055436">
    <property type="entry name" value="Ig_TMEM131L_4"/>
</dbReference>
<dbReference type="PANTHER" id="PTHR22050:SF1">
    <property type="entry name" value="TRANSMEMBRANE PROTEIN 131"/>
    <property type="match status" value="1"/>
</dbReference>
<comment type="similarity">
    <text evidence="2">Belongs to the TMEM131 family.</text>
</comment>
<dbReference type="InterPro" id="IPR055435">
    <property type="entry name" value="Ig_TMEM131L_3"/>
</dbReference>
<feature type="compositionally biased region" description="Polar residues" evidence="7">
    <location>
        <begin position="1050"/>
        <end position="1079"/>
    </location>
</feature>
<evidence type="ECO:0000259" key="12">
    <source>
        <dbReference type="Pfam" id="PF24498"/>
    </source>
</evidence>
<dbReference type="InterPro" id="IPR039877">
    <property type="entry name" value="TMEM131-like"/>
</dbReference>
<dbReference type="Proteomes" id="UP000694580">
    <property type="component" value="Chromosome 5"/>
</dbReference>
<evidence type="ECO:0000256" key="2">
    <source>
        <dbReference type="ARBA" id="ARBA00006682"/>
    </source>
</evidence>
<feature type="compositionally biased region" description="Low complexity" evidence="7">
    <location>
        <begin position="1121"/>
        <end position="1130"/>
    </location>
</feature>
<accession>A0AAY4DWR0</accession>
<feature type="region of interest" description="Disordered" evidence="7">
    <location>
        <begin position="1167"/>
        <end position="1263"/>
    </location>
</feature>
<comment type="subcellular location">
    <subcellularLocation>
        <location evidence="1">Membrane</location>
        <topology evidence="1">Single-pass type I membrane protein</topology>
    </subcellularLocation>
</comment>
<feature type="compositionally biased region" description="Low complexity" evidence="7">
    <location>
        <begin position="1494"/>
        <end position="1513"/>
    </location>
</feature>
<evidence type="ECO:0000313" key="16">
    <source>
        <dbReference type="Proteomes" id="UP000694580"/>
    </source>
</evidence>
<keyword evidence="5 8" id="KW-1133">Transmembrane helix</keyword>
<keyword evidence="16" id="KW-1185">Reference proteome</keyword>
<reference evidence="15" key="2">
    <citation type="submission" date="2025-08" db="UniProtKB">
        <authorList>
            <consortium name="Ensembl"/>
        </authorList>
    </citation>
    <scope>IDENTIFICATION</scope>
</reference>
<evidence type="ECO:0000256" key="5">
    <source>
        <dbReference type="ARBA" id="ARBA00022989"/>
    </source>
</evidence>
<dbReference type="Pfam" id="PF24495">
    <property type="entry name" value="Ig_TMEM131_2"/>
    <property type="match status" value="1"/>
</dbReference>
<feature type="domain" description="TMEM131L fifth Ig-like" evidence="14">
    <location>
        <begin position="893"/>
        <end position="957"/>
    </location>
</feature>
<dbReference type="GeneTree" id="ENSGT00530000063614"/>
<evidence type="ECO:0000259" key="11">
    <source>
        <dbReference type="Pfam" id="PF24495"/>
    </source>
</evidence>
<reference evidence="15 16" key="1">
    <citation type="submission" date="2020-06" db="EMBL/GenBank/DDBJ databases">
        <authorList>
            <consortium name="Wellcome Sanger Institute Data Sharing"/>
        </authorList>
    </citation>
    <scope>NUCLEOTIDE SEQUENCE [LARGE SCALE GENOMIC DNA]</scope>
</reference>
<evidence type="ECO:0000259" key="13">
    <source>
        <dbReference type="Pfam" id="PF24499"/>
    </source>
</evidence>
<protein>
    <recommendedName>
        <fullName evidence="17">Transmembrane protein 131</fullName>
    </recommendedName>
</protein>
<feature type="region of interest" description="Disordered" evidence="7">
    <location>
        <begin position="1050"/>
        <end position="1101"/>
    </location>
</feature>
<feature type="region of interest" description="Disordered" evidence="7">
    <location>
        <begin position="1492"/>
        <end position="1513"/>
    </location>
</feature>
<organism evidence="15 16">
    <name type="scientific">Denticeps clupeoides</name>
    <name type="common">denticle herring</name>
    <dbReference type="NCBI Taxonomy" id="299321"/>
    <lineage>
        <taxon>Eukaryota</taxon>
        <taxon>Metazoa</taxon>
        <taxon>Chordata</taxon>
        <taxon>Craniata</taxon>
        <taxon>Vertebrata</taxon>
        <taxon>Euteleostomi</taxon>
        <taxon>Actinopterygii</taxon>
        <taxon>Neopterygii</taxon>
        <taxon>Teleostei</taxon>
        <taxon>Clupei</taxon>
        <taxon>Clupeiformes</taxon>
        <taxon>Denticipitoidei</taxon>
        <taxon>Denticipitidae</taxon>
        <taxon>Denticeps</taxon>
    </lineage>
</organism>
<dbReference type="InterPro" id="IPR022113">
    <property type="entry name" value="TMEM131L_N"/>
</dbReference>
<dbReference type="InterPro" id="IPR055437">
    <property type="entry name" value="TMEM131L_Ig_5"/>
</dbReference>
<feature type="compositionally biased region" description="Basic and acidic residues" evidence="7">
    <location>
        <begin position="1243"/>
        <end position="1256"/>
    </location>
</feature>
<feature type="transmembrane region" description="Helical" evidence="8">
    <location>
        <begin position="991"/>
        <end position="1013"/>
    </location>
</feature>